<dbReference type="HOGENOM" id="CLU_102672_0_0_1"/>
<evidence type="ECO:0000313" key="2">
    <source>
        <dbReference type="EMBL" id="EGT51015.1"/>
    </source>
</evidence>
<evidence type="ECO:0000313" key="3">
    <source>
        <dbReference type="Proteomes" id="UP000008068"/>
    </source>
</evidence>
<dbReference type="AlphaFoldDB" id="G0N2S0"/>
<reference evidence="3" key="1">
    <citation type="submission" date="2011-07" db="EMBL/GenBank/DDBJ databases">
        <authorList>
            <consortium name="Caenorhabditis brenneri Sequencing and Analysis Consortium"/>
            <person name="Wilson R.K."/>
        </authorList>
    </citation>
    <scope>NUCLEOTIDE SEQUENCE [LARGE SCALE GENOMIC DNA]</scope>
    <source>
        <strain evidence="3">PB2801</strain>
    </source>
</reference>
<keyword evidence="1" id="KW-0732">Signal</keyword>
<keyword evidence="3" id="KW-1185">Reference proteome</keyword>
<dbReference type="InParanoid" id="G0N2S0"/>
<dbReference type="Proteomes" id="UP000008068">
    <property type="component" value="Unassembled WGS sequence"/>
</dbReference>
<dbReference type="EMBL" id="GL379831">
    <property type="protein sequence ID" value="EGT51015.1"/>
    <property type="molecule type" value="Genomic_DNA"/>
</dbReference>
<feature type="signal peptide" evidence="1">
    <location>
        <begin position="1"/>
        <end position="19"/>
    </location>
</feature>
<sequence>MKVPLALICIFFCANRVFSKTEGGLSVEEQKKLLEMLNNDRREVSKKSQVSLDPLVYDDTLEKGINCGAKEGKDIYALMWNKLGDELQHMSDTPNLSIWGYFNPGHTTIGCSKKIVCTEEVKGKPQTFYGACRFGGVLGKPVPDEVKSAMEVNNWKYGELLKVENGRVDYQMEEESSTAAGAGAGAENQGSGSGKIFGFISLFIVMIWI</sequence>
<proteinExistence type="predicted"/>
<protein>
    <recommendedName>
        <fullName evidence="4">SCP domain-containing protein</fullName>
    </recommendedName>
</protein>
<evidence type="ECO:0000256" key="1">
    <source>
        <dbReference type="SAM" id="SignalP"/>
    </source>
</evidence>
<feature type="chain" id="PRO_5003404517" description="SCP domain-containing protein" evidence="1">
    <location>
        <begin position="20"/>
        <end position="209"/>
    </location>
</feature>
<gene>
    <name evidence="2" type="ORF">CAEBREN_31402</name>
</gene>
<evidence type="ECO:0008006" key="4">
    <source>
        <dbReference type="Google" id="ProtNLM"/>
    </source>
</evidence>
<accession>G0N2S0</accession>
<organism evidence="3">
    <name type="scientific">Caenorhabditis brenneri</name>
    <name type="common">Nematode worm</name>
    <dbReference type="NCBI Taxonomy" id="135651"/>
    <lineage>
        <taxon>Eukaryota</taxon>
        <taxon>Metazoa</taxon>
        <taxon>Ecdysozoa</taxon>
        <taxon>Nematoda</taxon>
        <taxon>Chromadorea</taxon>
        <taxon>Rhabditida</taxon>
        <taxon>Rhabditina</taxon>
        <taxon>Rhabditomorpha</taxon>
        <taxon>Rhabditoidea</taxon>
        <taxon>Rhabditidae</taxon>
        <taxon>Peloderinae</taxon>
        <taxon>Caenorhabditis</taxon>
    </lineage>
</organism>
<name>G0N2S0_CAEBE</name>